<evidence type="ECO:0000256" key="1">
    <source>
        <dbReference type="SAM" id="SignalP"/>
    </source>
</evidence>
<comment type="caution">
    <text evidence="3">The sequence shown here is derived from an EMBL/GenBank/DDBJ whole genome shotgun (WGS) entry which is preliminary data.</text>
</comment>
<feature type="domain" description="Cupin type-1" evidence="2">
    <location>
        <begin position="180"/>
        <end position="310"/>
    </location>
</feature>
<dbReference type="Pfam" id="PF00190">
    <property type="entry name" value="Cupin_1"/>
    <property type="match status" value="1"/>
</dbReference>
<dbReference type="InterPro" id="IPR011051">
    <property type="entry name" value="RmlC_Cupin_sf"/>
</dbReference>
<dbReference type="Gene3D" id="2.60.120.10">
    <property type="entry name" value="Jelly Rolls"/>
    <property type="match status" value="3"/>
</dbReference>
<dbReference type="PANTHER" id="PTHR31189">
    <property type="entry name" value="OS03G0336100 PROTEIN-RELATED"/>
    <property type="match status" value="1"/>
</dbReference>
<proteinExistence type="predicted"/>
<evidence type="ECO:0000313" key="3">
    <source>
        <dbReference type="EMBL" id="KAK4733517.1"/>
    </source>
</evidence>
<dbReference type="SMART" id="SM00835">
    <property type="entry name" value="Cupin_1"/>
    <property type="match status" value="1"/>
</dbReference>
<dbReference type="AlphaFoldDB" id="A0AAV9M809"/>
<gene>
    <name evidence="3" type="ORF">R3W88_007778</name>
</gene>
<feature type="chain" id="PRO_5043496958" description="Cupin type-1 domain-containing protein" evidence="1">
    <location>
        <begin position="25"/>
        <end position="333"/>
    </location>
</feature>
<name>A0AAV9M809_9SOLN</name>
<accession>A0AAV9M809</accession>
<reference evidence="3 4" key="1">
    <citation type="submission" date="2023-10" db="EMBL/GenBank/DDBJ databases">
        <title>Genome-Wide Identification Analysis in wild type Solanum Pinnatisectum Reveals Some Genes Defensing Phytophthora Infestans.</title>
        <authorList>
            <person name="Sun C."/>
        </authorList>
    </citation>
    <scope>NUCLEOTIDE SEQUENCE [LARGE SCALE GENOMIC DNA]</scope>
    <source>
        <strain evidence="3">LQN</strain>
        <tissue evidence="3">Leaf</tissue>
    </source>
</reference>
<dbReference type="PANTHER" id="PTHR31189:SF75">
    <property type="entry name" value="CUPIN TYPE-1 DOMAIN-CONTAINING PROTEIN"/>
    <property type="match status" value="1"/>
</dbReference>
<organism evidence="3 4">
    <name type="scientific">Solanum pinnatisectum</name>
    <name type="common">tansyleaf nightshade</name>
    <dbReference type="NCBI Taxonomy" id="50273"/>
    <lineage>
        <taxon>Eukaryota</taxon>
        <taxon>Viridiplantae</taxon>
        <taxon>Streptophyta</taxon>
        <taxon>Embryophyta</taxon>
        <taxon>Tracheophyta</taxon>
        <taxon>Spermatophyta</taxon>
        <taxon>Magnoliopsida</taxon>
        <taxon>eudicotyledons</taxon>
        <taxon>Gunneridae</taxon>
        <taxon>Pentapetalae</taxon>
        <taxon>asterids</taxon>
        <taxon>lamiids</taxon>
        <taxon>Solanales</taxon>
        <taxon>Solanaceae</taxon>
        <taxon>Solanoideae</taxon>
        <taxon>Solaneae</taxon>
        <taxon>Solanum</taxon>
    </lineage>
</organism>
<evidence type="ECO:0000259" key="2">
    <source>
        <dbReference type="SMART" id="SM00835"/>
    </source>
</evidence>
<feature type="signal peptide" evidence="1">
    <location>
        <begin position="1"/>
        <end position="24"/>
    </location>
</feature>
<keyword evidence="1" id="KW-0732">Signal</keyword>
<sequence length="333" mass="38134">MGNIRILLLLVLVLFSALVAFVDGFHVDKENEQKTQGEQWFLLRHLHNVVKTAAGSMRFVKGGYRRGSFLHSPMHIGFISMEPNTLFIPQYLDSNLVIFVHHERLFLIVRNISFKIITSFIHYNNNSNIFNIISFEEMNFDEEASPKEEKSTWSFRKFLFTLLNGEDVIKRVNHKAPSIYNLYNKKPDFKNDYGWSKKVDSSDYSPLEQSGNGVYLVNLSPGSLMAPHINPSAIEYGIVLRGTGRIQIVYPNGTLAMLKYEKGTPLEFFGFTTSAKRNHQQFLVGKNSLMQSLRGPEFAAAFGIDEKRLKRIANAQRKQVILPSRSSEDELEF</sequence>
<protein>
    <recommendedName>
        <fullName evidence="2">Cupin type-1 domain-containing protein</fullName>
    </recommendedName>
</protein>
<dbReference type="SUPFAM" id="SSF51182">
    <property type="entry name" value="RmlC-like cupins"/>
    <property type="match status" value="1"/>
</dbReference>
<evidence type="ECO:0000313" key="4">
    <source>
        <dbReference type="Proteomes" id="UP001311915"/>
    </source>
</evidence>
<dbReference type="InterPro" id="IPR014710">
    <property type="entry name" value="RmlC-like_jellyroll"/>
</dbReference>
<keyword evidence="4" id="KW-1185">Reference proteome</keyword>
<dbReference type="InterPro" id="IPR050253">
    <property type="entry name" value="Seed_Storage-Functional"/>
</dbReference>
<dbReference type="EMBL" id="JAWPEI010000002">
    <property type="protein sequence ID" value="KAK4733517.1"/>
    <property type="molecule type" value="Genomic_DNA"/>
</dbReference>
<dbReference type="InterPro" id="IPR006045">
    <property type="entry name" value="Cupin_1"/>
</dbReference>
<dbReference type="Proteomes" id="UP001311915">
    <property type="component" value="Unassembled WGS sequence"/>
</dbReference>